<dbReference type="GO" id="GO:0052381">
    <property type="term" value="F:tRNA dimethylallyltransferase activity"/>
    <property type="evidence" value="ECO:0007669"/>
    <property type="project" value="TreeGrafter"/>
</dbReference>
<dbReference type="OrthoDB" id="775260at2759"/>
<evidence type="ECO:0000313" key="6">
    <source>
        <dbReference type="EnsemblMetazoa" id="CPIJ018857-PA"/>
    </source>
</evidence>
<sequence length="63" mass="7107">MQTTIELELSQPCEVYRGLDIVTAKATREEQAQARHHLLDVATPDQAFTVIHFREAALPIVSF</sequence>
<dbReference type="GO" id="GO:0005524">
    <property type="term" value="F:ATP binding"/>
    <property type="evidence" value="ECO:0007669"/>
    <property type="project" value="UniProtKB-KW"/>
</dbReference>
<dbReference type="VEuPathDB" id="VectorBase:CQUJHB017357"/>
<dbReference type="EMBL" id="DS233182">
    <property type="protein sequence ID" value="EDS28536.1"/>
    <property type="molecule type" value="Genomic_DNA"/>
</dbReference>
<dbReference type="GO" id="GO:0005739">
    <property type="term" value="C:mitochondrion"/>
    <property type="evidence" value="ECO:0007669"/>
    <property type="project" value="TreeGrafter"/>
</dbReference>
<keyword evidence="2" id="KW-0808">Transferase</keyword>
<evidence type="ECO:0000256" key="3">
    <source>
        <dbReference type="ARBA" id="ARBA00022741"/>
    </source>
</evidence>
<dbReference type="HOGENOM" id="CLU_2887942_0_0_1"/>
<evidence type="ECO:0000256" key="1">
    <source>
        <dbReference type="ARBA" id="ARBA00005842"/>
    </source>
</evidence>
<reference evidence="5" key="1">
    <citation type="submission" date="2007-03" db="EMBL/GenBank/DDBJ databases">
        <title>Annotation of Culex pipiens quinquefasciatus.</title>
        <authorList>
            <consortium name="The Broad Institute Genome Sequencing Platform"/>
            <person name="Atkinson P.W."/>
            <person name="Hemingway J."/>
            <person name="Christensen B.M."/>
            <person name="Higgs S."/>
            <person name="Kodira C."/>
            <person name="Hannick L."/>
            <person name="Megy K."/>
            <person name="O'Leary S."/>
            <person name="Pearson M."/>
            <person name="Haas B.J."/>
            <person name="Mauceli E."/>
            <person name="Wortman J.R."/>
            <person name="Lee N.H."/>
            <person name="Guigo R."/>
            <person name="Stanke M."/>
            <person name="Alvarado L."/>
            <person name="Amedeo P."/>
            <person name="Antoine C.H."/>
            <person name="Arensburger P."/>
            <person name="Bidwell S.L."/>
            <person name="Crawford M."/>
            <person name="Camaro F."/>
            <person name="Devon K."/>
            <person name="Engels R."/>
            <person name="Hammond M."/>
            <person name="Howarth C."/>
            <person name="Koehrsen M."/>
            <person name="Lawson D."/>
            <person name="Montgomery P."/>
            <person name="Nene V."/>
            <person name="Nusbaum C."/>
            <person name="Puiu D."/>
            <person name="Romero-Severson J."/>
            <person name="Severson D.W."/>
            <person name="Shumway M."/>
            <person name="Sisk P."/>
            <person name="Stolte C."/>
            <person name="Zeng Q."/>
            <person name="Eisenstadt E."/>
            <person name="Fraser-Liggett C."/>
            <person name="Strausberg R."/>
            <person name="Galagan J."/>
            <person name="Birren B."/>
            <person name="Collins F.H."/>
        </authorList>
    </citation>
    <scope>NUCLEOTIDE SEQUENCE [LARGE SCALE GENOMIC DNA]</scope>
    <source>
        <strain evidence="5">JHB</strain>
    </source>
</reference>
<gene>
    <name evidence="6" type="primary">6052986</name>
    <name evidence="5" type="ORF">CpipJ_CPIJ018857</name>
</gene>
<dbReference type="OMA" id="QPCEVYR"/>
<accession>B0XHM9</accession>
<protein>
    <submittedName>
        <fullName evidence="5 6">Uncharacterized protein</fullName>
    </submittedName>
</protein>
<dbReference type="InParanoid" id="B0XHM9"/>
<comment type="similarity">
    <text evidence="1">Belongs to the IPP transferase family.</text>
</comment>
<keyword evidence="3" id="KW-0547">Nucleotide-binding</keyword>
<name>B0XHM9_CULQU</name>
<evidence type="ECO:0000256" key="4">
    <source>
        <dbReference type="ARBA" id="ARBA00022840"/>
    </source>
</evidence>
<evidence type="ECO:0000313" key="7">
    <source>
        <dbReference type="Proteomes" id="UP000002320"/>
    </source>
</evidence>
<dbReference type="AlphaFoldDB" id="B0XHM9"/>
<dbReference type="VEuPathDB" id="VectorBase:CPIJ018857"/>
<dbReference type="InterPro" id="IPR039657">
    <property type="entry name" value="Dimethylallyltransferase"/>
</dbReference>
<dbReference type="KEGG" id="cqu:CpipJ_CPIJ018857"/>
<dbReference type="GO" id="GO:0006400">
    <property type="term" value="P:tRNA modification"/>
    <property type="evidence" value="ECO:0007669"/>
    <property type="project" value="TreeGrafter"/>
</dbReference>
<keyword evidence="7" id="KW-1185">Reference proteome</keyword>
<evidence type="ECO:0000256" key="2">
    <source>
        <dbReference type="ARBA" id="ARBA00022679"/>
    </source>
</evidence>
<proteinExistence type="inferred from homology"/>
<reference evidence="6" key="2">
    <citation type="submission" date="2021-02" db="UniProtKB">
        <authorList>
            <consortium name="EnsemblMetazoa"/>
        </authorList>
    </citation>
    <scope>IDENTIFICATION</scope>
    <source>
        <strain evidence="6">JHB</strain>
    </source>
</reference>
<evidence type="ECO:0000313" key="5">
    <source>
        <dbReference type="EMBL" id="EDS28536.1"/>
    </source>
</evidence>
<keyword evidence="4" id="KW-0067">ATP-binding</keyword>
<dbReference type="STRING" id="7176.B0XHM9"/>
<dbReference type="PANTHER" id="PTHR11088">
    <property type="entry name" value="TRNA DIMETHYLALLYLTRANSFERASE"/>
    <property type="match status" value="1"/>
</dbReference>
<dbReference type="Pfam" id="PF01715">
    <property type="entry name" value="IPPT"/>
    <property type="match status" value="1"/>
</dbReference>
<dbReference type="PANTHER" id="PTHR11088:SF89">
    <property type="entry name" value="TRNA DIMETHYLALLYLTRANSFERASE"/>
    <property type="match status" value="1"/>
</dbReference>
<dbReference type="EnsemblMetazoa" id="CPIJ018857-RA">
    <property type="protein sequence ID" value="CPIJ018857-PA"/>
    <property type="gene ID" value="CPIJ018857"/>
</dbReference>
<organism>
    <name type="scientific">Culex quinquefasciatus</name>
    <name type="common">Southern house mosquito</name>
    <name type="synonym">Culex pungens</name>
    <dbReference type="NCBI Taxonomy" id="7176"/>
    <lineage>
        <taxon>Eukaryota</taxon>
        <taxon>Metazoa</taxon>
        <taxon>Ecdysozoa</taxon>
        <taxon>Arthropoda</taxon>
        <taxon>Hexapoda</taxon>
        <taxon>Insecta</taxon>
        <taxon>Pterygota</taxon>
        <taxon>Neoptera</taxon>
        <taxon>Endopterygota</taxon>
        <taxon>Diptera</taxon>
        <taxon>Nematocera</taxon>
        <taxon>Culicoidea</taxon>
        <taxon>Culicidae</taxon>
        <taxon>Culicinae</taxon>
        <taxon>Culicini</taxon>
        <taxon>Culex</taxon>
        <taxon>Culex</taxon>
    </lineage>
</organism>
<dbReference type="InterPro" id="IPR027417">
    <property type="entry name" value="P-loop_NTPase"/>
</dbReference>
<dbReference type="Proteomes" id="UP000002320">
    <property type="component" value="Unassembled WGS sequence"/>
</dbReference>
<dbReference type="Gene3D" id="3.40.50.300">
    <property type="entry name" value="P-loop containing nucleotide triphosphate hydrolases"/>
    <property type="match status" value="1"/>
</dbReference>